<dbReference type="AlphaFoldDB" id="A0AAV9KJR1"/>
<name>A0AAV9KJR1_9SOLN</name>
<sequence>MVQLLHSNGKFTGLPHKDPQIHLRNIIDVTDTYIPTGVSSNYVRLTLFPYSLLGAARHRLDSEPPNSITTCDYLAKKFLSGLPGDIEPILKQLHVVSTRSGLQLEELTPKKRDTEAGTIEKKVEEVVKSSNVEVPVPQKKLPPPFPQRLKKKNEDECFGKFLSLLKRVHINLPLVDILQGIPKYAKYMKDIVASKWRLTEYKTVAPTKECSSRIQNTLPKNLKDPGNFIVQISIGQNVHARGLCDLGASITLMPLSLYQKLGLGSPK</sequence>
<dbReference type="Proteomes" id="UP001311915">
    <property type="component" value="Unassembled WGS sequence"/>
</dbReference>
<keyword evidence="2" id="KW-1185">Reference proteome</keyword>
<dbReference type="PANTHER" id="PTHR33067:SF39">
    <property type="entry name" value="TRANSCRIPTION FACTOR INTERACTOR AND REGULATOR CCHC(ZN) FAMILY"/>
    <property type="match status" value="1"/>
</dbReference>
<evidence type="ECO:0000313" key="1">
    <source>
        <dbReference type="EMBL" id="KAK4713534.1"/>
    </source>
</evidence>
<reference evidence="1 2" key="1">
    <citation type="submission" date="2023-10" db="EMBL/GenBank/DDBJ databases">
        <title>Genome-Wide Identification Analysis in wild type Solanum Pinnatisectum Reveals Some Genes Defensing Phytophthora Infestans.</title>
        <authorList>
            <person name="Sun C."/>
        </authorList>
    </citation>
    <scope>NUCLEOTIDE SEQUENCE [LARGE SCALE GENOMIC DNA]</scope>
    <source>
        <strain evidence="1">LQN</strain>
        <tissue evidence="1">Leaf</tissue>
    </source>
</reference>
<dbReference type="PANTHER" id="PTHR33067">
    <property type="entry name" value="RNA-DIRECTED DNA POLYMERASE-RELATED"/>
    <property type="match status" value="1"/>
</dbReference>
<proteinExistence type="predicted"/>
<dbReference type="EMBL" id="JAWPEI010000010">
    <property type="protein sequence ID" value="KAK4713534.1"/>
    <property type="molecule type" value="Genomic_DNA"/>
</dbReference>
<accession>A0AAV9KJR1</accession>
<comment type="caution">
    <text evidence="1">The sequence shown here is derived from an EMBL/GenBank/DDBJ whole genome shotgun (WGS) entry which is preliminary data.</text>
</comment>
<dbReference type="Gene3D" id="2.40.70.10">
    <property type="entry name" value="Acid Proteases"/>
    <property type="match status" value="1"/>
</dbReference>
<evidence type="ECO:0008006" key="3">
    <source>
        <dbReference type="Google" id="ProtNLM"/>
    </source>
</evidence>
<dbReference type="InterPro" id="IPR021109">
    <property type="entry name" value="Peptidase_aspartic_dom_sf"/>
</dbReference>
<gene>
    <name evidence="1" type="ORF">R3W88_019441</name>
</gene>
<organism evidence="1 2">
    <name type="scientific">Solanum pinnatisectum</name>
    <name type="common">tansyleaf nightshade</name>
    <dbReference type="NCBI Taxonomy" id="50273"/>
    <lineage>
        <taxon>Eukaryota</taxon>
        <taxon>Viridiplantae</taxon>
        <taxon>Streptophyta</taxon>
        <taxon>Embryophyta</taxon>
        <taxon>Tracheophyta</taxon>
        <taxon>Spermatophyta</taxon>
        <taxon>Magnoliopsida</taxon>
        <taxon>eudicotyledons</taxon>
        <taxon>Gunneridae</taxon>
        <taxon>Pentapetalae</taxon>
        <taxon>asterids</taxon>
        <taxon>lamiids</taxon>
        <taxon>Solanales</taxon>
        <taxon>Solanaceae</taxon>
        <taxon>Solanoideae</taxon>
        <taxon>Solaneae</taxon>
        <taxon>Solanum</taxon>
    </lineage>
</organism>
<evidence type="ECO:0000313" key="2">
    <source>
        <dbReference type="Proteomes" id="UP001311915"/>
    </source>
</evidence>
<protein>
    <recommendedName>
        <fullName evidence="3">Aspartic peptidase DDI1-type domain-containing protein</fullName>
    </recommendedName>
</protein>